<comment type="caution">
    <text evidence="8">The sequence shown here is derived from an EMBL/GenBank/DDBJ whole genome shotgun (WGS) entry which is preliminary data.</text>
</comment>
<dbReference type="Pfam" id="PF25000">
    <property type="entry name" value="DUF7779"/>
    <property type="match status" value="1"/>
</dbReference>
<dbReference type="InterPro" id="IPR002182">
    <property type="entry name" value="NB-ARC"/>
</dbReference>
<evidence type="ECO:0000259" key="7">
    <source>
        <dbReference type="PROSITE" id="PS50865"/>
    </source>
</evidence>
<dbReference type="PROSITE" id="PS01360">
    <property type="entry name" value="ZF_MYND_1"/>
    <property type="match status" value="1"/>
</dbReference>
<dbReference type="EMBL" id="LSMT01000332">
    <property type="protein sequence ID" value="PFX20074.1"/>
    <property type="molecule type" value="Genomic_DNA"/>
</dbReference>
<keyword evidence="1" id="KW-0479">Metal-binding</keyword>
<gene>
    <name evidence="8" type="primary">STIP1</name>
    <name evidence="8" type="ORF">AWC38_SpisGene15495</name>
</gene>
<dbReference type="InterPro" id="IPR051966">
    <property type="entry name" value="RPAP3"/>
</dbReference>
<dbReference type="InterPro" id="IPR002893">
    <property type="entry name" value="Znf_MYND"/>
</dbReference>
<feature type="coiled-coil region" evidence="6">
    <location>
        <begin position="269"/>
        <end position="332"/>
    </location>
</feature>
<dbReference type="Gene3D" id="2.160.20.10">
    <property type="entry name" value="Single-stranded right-handed beta-helix, Pectin lyase-like"/>
    <property type="match status" value="1"/>
</dbReference>
<dbReference type="InterPro" id="IPR056681">
    <property type="entry name" value="DUF7779"/>
</dbReference>
<dbReference type="SUPFAM" id="SSF48452">
    <property type="entry name" value="TPR-like"/>
    <property type="match status" value="1"/>
</dbReference>
<dbReference type="GO" id="GO:0043531">
    <property type="term" value="F:ADP binding"/>
    <property type="evidence" value="ECO:0007669"/>
    <property type="project" value="InterPro"/>
</dbReference>
<evidence type="ECO:0000313" key="8">
    <source>
        <dbReference type="EMBL" id="PFX20074.1"/>
    </source>
</evidence>
<dbReference type="Gene3D" id="1.25.40.10">
    <property type="entry name" value="Tetratricopeptide repeat domain"/>
    <property type="match status" value="1"/>
</dbReference>
<dbReference type="InterPro" id="IPR012334">
    <property type="entry name" value="Pectin_lyas_fold"/>
</dbReference>
<evidence type="ECO:0000256" key="3">
    <source>
        <dbReference type="ARBA" id="ARBA00022803"/>
    </source>
</evidence>
<dbReference type="PROSITE" id="PS50865">
    <property type="entry name" value="ZF_MYND_2"/>
    <property type="match status" value="1"/>
</dbReference>
<accession>A0A2B4RNR9</accession>
<sequence>MASSTGATSLEQRRWVVVGIALQNVLTPCLRVKIQSEMKPFYQHLVASCGLDKQTYPTHRKTIPPSTLKLNYESINNNAALHKNPRHYDYRVKDEISLAKLFMKPFMTHFNAFDTSFDASAALAVLCGAIPFTSVRPFAEDVRSEVRNEWAHCNFARWTDIQYNHCFDLLEALVKNLKLLPADELSIMNELQLWRKRGLDICLGEPLDNALLHFIRNDVQNLIDSLHRNEKEQDKNMKSVCSTLAMIKSEFERAIFSIEEKQSDLQSVCKDLEKRQDTITRQMEQKNEEHMNLLKSSEINWKMRQEQLELRCNSLEIEGSAMQRDLDILKEKLERSSLSDESREIVFDAPDQSKWFTGRENELSILEKCLQFEKSGVLNMAAICGLGGCGKTTLAAHFAWERKPEYEGGVFWISMEDDHTFENSLNDLALRLGLLADSFDLTLSKVLNYLSRTKKPWLLVLDDVDQLNLSNQMRKVCCGGWRRQAFGHILLTTRRKSGEVCDSFDVNLSNCVELFSFSEDESVRFLVSRSGLVDPTGQEELLKELIGELGGLPLALEQAGAHIKALQCPISKYLEEYKSQRLKLLSQHPAKPSSEYESKSRLAVHTTWLINFEYVKKSTNGEAASSFVNVCAFLEPHEIQDEIIDGKVLSSDDKVLESSCGPLIKDHILEVITKFSLFQRISSTSLGLHRLVQEVIRTRMTMEETASSMLRAVRILHSCFRRCPSPDQIVSNVTGNVTEQASASVTDPSLFYHWSKLTIHASQLQQHLRCFLDQGDIGKEVKTVVLTTETSRIIYENAMKLSVYGHQEKAKEAERFAFQILDFDTCVSKVFSNEELRKLFPHTLPLSHIFQKIIFYSSRPPVEIQKTSTLEIQKSADTEQFRLQGNEFFKEGLYEAAISSYTEGIEAIQGGNNPDPLLFNNRATAYLKQGKFEKCIKDSNEYISIVPNCWKGYTRKALALNGLGQRLSALCFAAIAYHLDGKCCRRYEPFKSAFRDLDGNWNICESSEALCRDVMYSNSSKSHPKVLLLPNGEYWVNNSPKRHNSNTDFQASISNTVVAALGNDAKVTIHFGRLSLEEDCFFRGINLLTEYTLVAPNGNVTFENCLFWRKGSAEPLVHVNGTARFLHCTLKGSGGCGLVVQGLNASALMLECHVAGNGTMGRYASGVRVFNKGSVAIHKCHIHGNTRGIWVDEERAGVLAKEATITDSEIYDNNNSGGLYKGNEICNNKMGGIMAGFQSPGKVPCVVENNYIHDNCGPAFHEGLRTYELYSFPLKLRNVLMCSDAINRFVGQHPLDLKTVAPDLVSVRFKPSNRCSGNDHGATNLTSRKLRRYCAFCLRNDVGLKSCKGCMSAKYCGKECQLKHWGRHKYICKTTTERHSVDVSLQVSHPLNMFSVSISRTYPGMEPSGPDYAPPPPEDGSRFIVKLQTYEPRVDMATGNIETRGFISDEQDPHKATIRVYDRSRHIDFKFNDKPQLYHLIMECGMMGFSMSITKKLFCWAALKDCKTVRIFTHEFPPAQGW</sequence>
<keyword evidence="2 5" id="KW-0863">Zinc-finger</keyword>
<organism evidence="8 9">
    <name type="scientific">Stylophora pistillata</name>
    <name type="common">Smooth cauliflower coral</name>
    <dbReference type="NCBI Taxonomy" id="50429"/>
    <lineage>
        <taxon>Eukaryota</taxon>
        <taxon>Metazoa</taxon>
        <taxon>Cnidaria</taxon>
        <taxon>Anthozoa</taxon>
        <taxon>Hexacorallia</taxon>
        <taxon>Scleractinia</taxon>
        <taxon>Astrocoeniina</taxon>
        <taxon>Pocilloporidae</taxon>
        <taxon>Stylophora</taxon>
    </lineage>
</organism>
<dbReference type="Pfam" id="PF01753">
    <property type="entry name" value="zf-MYND"/>
    <property type="match status" value="1"/>
</dbReference>
<dbReference type="GO" id="GO:0008270">
    <property type="term" value="F:zinc ion binding"/>
    <property type="evidence" value="ECO:0007669"/>
    <property type="project" value="UniProtKB-KW"/>
</dbReference>
<dbReference type="InterPro" id="IPR039448">
    <property type="entry name" value="Beta_helix"/>
</dbReference>
<dbReference type="InterPro" id="IPR011990">
    <property type="entry name" value="TPR-like_helical_dom_sf"/>
</dbReference>
<dbReference type="PANTHER" id="PTHR46423">
    <property type="entry name" value="RNA POLYMERASE II-ASSOCIATED PROTEIN 3"/>
    <property type="match status" value="1"/>
</dbReference>
<keyword evidence="6" id="KW-0175">Coiled coil</keyword>
<dbReference type="Gene3D" id="6.10.140.2220">
    <property type="match status" value="1"/>
</dbReference>
<proteinExistence type="predicted"/>
<dbReference type="SUPFAM" id="SSF144232">
    <property type="entry name" value="HIT/MYND zinc finger-like"/>
    <property type="match status" value="1"/>
</dbReference>
<keyword evidence="3" id="KW-0802">TPR repeat</keyword>
<dbReference type="SMART" id="SM00028">
    <property type="entry name" value="TPR"/>
    <property type="match status" value="2"/>
</dbReference>
<dbReference type="PRINTS" id="PR00364">
    <property type="entry name" value="DISEASERSIST"/>
</dbReference>
<keyword evidence="9" id="KW-1185">Reference proteome</keyword>
<name>A0A2B4RNR9_STYPI</name>
<evidence type="ECO:0000256" key="1">
    <source>
        <dbReference type="ARBA" id="ARBA00022723"/>
    </source>
</evidence>
<evidence type="ECO:0000256" key="5">
    <source>
        <dbReference type="PROSITE-ProRule" id="PRU00134"/>
    </source>
</evidence>
<dbReference type="InterPro" id="IPR019734">
    <property type="entry name" value="TPR_rpt"/>
</dbReference>
<feature type="domain" description="MYND-type" evidence="7">
    <location>
        <begin position="1334"/>
        <end position="1372"/>
    </location>
</feature>
<reference evidence="9" key="1">
    <citation type="journal article" date="2017" name="bioRxiv">
        <title>Comparative analysis of the genomes of Stylophora pistillata and Acropora digitifera provides evidence for extensive differences between species of corals.</title>
        <authorList>
            <person name="Voolstra C.R."/>
            <person name="Li Y."/>
            <person name="Liew Y.J."/>
            <person name="Baumgarten S."/>
            <person name="Zoccola D."/>
            <person name="Flot J.-F."/>
            <person name="Tambutte S."/>
            <person name="Allemand D."/>
            <person name="Aranda M."/>
        </authorList>
    </citation>
    <scope>NUCLEOTIDE SEQUENCE [LARGE SCALE GENOMIC DNA]</scope>
</reference>
<dbReference type="SUPFAM" id="SSF51126">
    <property type="entry name" value="Pectin lyase-like"/>
    <property type="match status" value="1"/>
</dbReference>
<evidence type="ECO:0000256" key="2">
    <source>
        <dbReference type="ARBA" id="ARBA00022771"/>
    </source>
</evidence>
<dbReference type="InterPro" id="IPR027417">
    <property type="entry name" value="P-loop_NTPase"/>
</dbReference>
<dbReference type="STRING" id="50429.A0A2B4RNR9"/>
<dbReference type="InterPro" id="IPR011050">
    <property type="entry name" value="Pectin_lyase_fold/virulence"/>
</dbReference>
<dbReference type="Pfam" id="PF13229">
    <property type="entry name" value="Beta_helix"/>
    <property type="match status" value="1"/>
</dbReference>
<protein>
    <submittedName>
        <fullName evidence="8">Stress-induced-phosphoprotein 1</fullName>
    </submittedName>
</protein>
<keyword evidence="4" id="KW-0862">Zinc</keyword>
<evidence type="ECO:0000256" key="6">
    <source>
        <dbReference type="SAM" id="Coils"/>
    </source>
</evidence>
<dbReference type="SUPFAM" id="SSF52540">
    <property type="entry name" value="P-loop containing nucleoside triphosphate hydrolases"/>
    <property type="match status" value="1"/>
</dbReference>
<dbReference type="Proteomes" id="UP000225706">
    <property type="component" value="Unassembled WGS sequence"/>
</dbReference>
<dbReference type="InterPro" id="IPR006626">
    <property type="entry name" value="PbH1"/>
</dbReference>
<dbReference type="OrthoDB" id="2423701at2759"/>
<dbReference type="SMART" id="SM00710">
    <property type="entry name" value="PbH1"/>
    <property type="match status" value="5"/>
</dbReference>
<dbReference type="PANTHER" id="PTHR46423:SF1">
    <property type="entry name" value="RNA POLYMERASE II-ASSOCIATED PROTEIN 3"/>
    <property type="match status" value="1"/>
</dbReference>
<evidence type="ECO:0000313" key="9">
    <source>
        <dbReference type="Proteomes" id="UP000225706"/>
    </source>
</evidence>
<dbReference type="Gene3D" id="3.40.50.300">
    <property type="entry name" value="P-loop containing nucleotide triphosphate hydrolases"/>
    <property type="match status" value="1"/>
</dbReference>
<dbReference type="GO" id="GO:0101031">
    <property type="term" value="C:protein folding chaperone complex"/>
    <property type="evidence" value="ECO:0007669"/>
    <property type="project" value="TreeGrafter"/>
</dbReference>
<dbReference type="Pfam" id="PF00931">
    <property type="entry name" value="NB-ARC"/>
    <property type="match status" value="1"/>
</dbReference>
<evidence type="ECO:0000256" key="4">
    <source>
        <dbReference type="ARBA" id="ARBA00022833"/>
    </source>
</evidence>